<sequence length="201" mass="21808">MRAICLDLDGTLLQFDREYADLLRNAVADGLDDPERADLAGYDAAFFEAFEDHEPNPVRRGFEAAVPDATDDELDALADALLRHEADACSPPAGAAYDLARLREEYLLGVVTNGVGDWQRQKLAASGLDQYFDTVVVSYEVGAHKPDTAAFEAVEERLAADEFAMVGDAEADVAGGESAGWATYRYEGERIADLPDAIDWG</sequence>
<dbReference type="Gene3D" id="1.20.120.710">
    <property type="entry name" value="Haloacid dehalogenase hydrolase-like domain"/>
    <property type="match status" value="1"/>
</dbReference>
<dbReference type="InterPro" id="IPR023214">
    <property type="entry name" value="HAD_sf"/>
</dbReference>
<dbReference type="Pfam" id="PF00702">
    <property type="entry name" value="Hydrolase"/>
    <property type="match status" value="1"/>
</dbReference>
<dbReference type="GO" id="GO:0016787">
    <property type="term" value="F:hydrolase activity"/>
    <property type="evidence" value="ECO:0007669"/>
    <property type="project" value="UniProtKB-KW"/>
</dbReference>
<dbReference type="SUPFAM" id="SSF56784">
    <property type="entry name" value="HAD-like"/>
    <property type="match status" value="1"/>
</dbReference>
<dbReference type="SFLD" id="SFLDG01129">
    <property type="entry name" value="C1.5:_HAD__Beta-PGM__Phosphata"/>
    <property type="match status" value="1"/>
</dbReference>
<reference evidence="2 3" key="1">
    <citation type="journal article" date="2019" name="Int. J. Syst. Evol. Microbiol.">
        <title>The Global Catalogue of Microorganisms (GCM) 10K type strain sequencing project: providing services to taxonomists for standard genome sequencing and annotation.</title>
        <authorList>
            <consortium name="The Broad Institute Genomics Platform"/>
            <consortium name="The Broad Institute Genome Sequencing Center for Infectious Disease"/>
            <person name="Wu L."/>
            <person name="Ma J."/>
        </authorList>
    </citation>
    <scope>NUCLEOTIDE SEQUENCE [LARGE SCALE GENOMIC DNA]</scope>
    <source>
        <strain evidence="2 3">CGMCC 1.12237</strain>
    </source>
</reference>
<keyword evidence="2" id="KW-0378">Hydrolase</keyword>
<protein>
    <submittedName>
        <fullName evidence="2">HAD family hydrolase</fullName>
        <ecNumber evidence="2">3.1.3.-</ecNumber>
    </submittedName>
</protein>
<organism evidence="2 3">
    <name type="scientific">Salinirubrum litoreum</name>
    <dbReference type="NCBI Taxonomy" id="1126234"/>
    <lineage>
        <taxon>Archaea</taxon>
        <taxon>Methanobacteriati</taxon>
        <taxon>Methanobacteriota</taxon>
        <taxon>Stenosarchaea group</taxon>
        <taxon>Halobacteria</taxon>
        <taxon>Halobacteriales</taxon>
        <taxon>Haloferacaceae</taxon>
        <taxon>Salinirubrum</taxon>
    </lineage>
</organism>
<dbReference type="EMBL" id="JBHSKX010000002">
    <property type="protein sequence ID" value="MFC5368175.1"/>
    <property type="molecule type" value="Genomic_DNA"/>
</dbReference>
<comment type="similarity">
    <text evidence="1">Belongs to the HAD-like hydrolase superfamily.</text>
</comment>
<dbReference type="SFLD" id="SFLDS00003">
    <property type="entry name" value="Haloacid_Dehalogenase"/>
    <property type="match status" value="1"/>
</dbReference>
<evidence type="ECO:0000313" key="3">
    <source>
        <dbReference type="Proteomes" id="UP001596201"/>
    </source>
</evidence>
<dbReference type="Gene3D" id="3.40.50.1000">
    <property type="entry name" value="HAD superfamily/HAD-like"/>
    <property type="match status" value="1"/>
</dbReference>
<evidence type="ECO:0000313" key="2">
    <source>
        <dbReference type="EMBL" id="MFC5368175.1"/>
    </source>
</evidence>
<keyword evidence="3" id="KW-1185">Reference proteome</keyword>
<dbReference type="InterPro" id="IPR052550">
    <property type="entry name" value="Pyrimidine_5'-ntase_YjjG"/>
</dbReference>
<dbReference type="EC" id="3.1.3.-" evidence="2"/>
<accession>A0ABD5RDR5</accession>
<evidence type="ECO:0000256" key="1">
    <source>
        <dbReference type="ARBA" id="ARBA00007958"/>
    </source>
</evidence>
<dbReference type="RefSeq" id="WP_227230415.1">
    <property type="nucleotide sequence ID" value="NZ_JAJCVJ010000002.1"/>
</dbReference>
<dbReference type="InterPro" id="IPR036412">
    <property type="entry name" value="HAD-like_sf"/>
</dbReference>
<dbReference type="InterPro" id="IPR006439">
    <property type="entry name" value="HAD-SF_hydro_IA"/>
</dbReference>
<dbReference type="NCBIfam" id="TIGR01549">
    <property type="entry name" value="HAD-SF-IA-v1"/>
    <property type="match status" value="1"/>
</dbReference>
<dbReference type="PANTHER" id="PTHR47478:SF1">
    <property type="entry name" value="PYRIMIDINE 5'-NUCLEOTIDASE YJJG"/>
    <property type="match status" value="1"/>
</dbReference>
<dbReference type="PANTHER" id="PTHR47478">
    <property type="match status" value="1"/>
</dbReference>
<name>A0ABD5RDR5_9EURY</name>
<dbReference type="AlphaFoldDB" id="A0ABD5RDR5"/>
<dbReference type="Proteomes" id="UP001596201">
    <property type="component" value="Unassembled WGS sequence"/>
</dbReference>
<comment type="caution">
    <text evidence="2">The sequence shown here is derived from an EMBL/GenBank/DDBJ whole genome shotgun (WGS) entry which is preliminary data.</text>
</comment>
<gene>
    <name evidence="2" type="ORF">ACFPJ5_14660</name>
</gene>
<proteinExistence type="inferred from homology"/>